<accession>A0A455SZ24</accession>
<proteinExistence type="predicted"/>
<dbReference type="EMBL" id="AP019377">
    <property type="protein sequence ID" value="BBH92940.1"/>
    <property type="molecule type" value="Genomic_DNA"/>
</dbReference>
<gene>
    <name evidence="2" type="ORF">KTA_11390</name>
</gene>
<feature type="coiled-coil region" evidence="1">
    <location>
        <begin position="5"/>
        <end position="57"/>
    </location>
</feature>
<organism evidence="2">
    <name type="scientific">Thermogemmatispora argillosa</name>
    <dbReference type="NCBI Taxonomy" id="2045280"/>
    <lineage>
        <taxon>Bacteria</taxon>
        <taxon>Bacillati</taxon>
        <taxon>Chloroflexota</taxon>
        <taxon>Ktedonobacteria</taxon>
        <taxon>Thermogemmatisporales</taxon>
        <taxon>Thermogemmatisporaceae</taxon>
        <taxon>Thermogemmatispora</taxon>
    </lineage>
</organism>
<dbReference type="AlphaFoldDB" id="A0A455SZ24"/>
<name>A0A455SZ24_9CHLR</name>
<keyword evidence="1" id="KW-0175">Coiled coil</keyword>
<sequence>MEQGIADLERRVSELEFVYRNLAKDTTMLYGILRTDLDTLKARTERIEQRVEALSGEVGRSRSALSGWISAWTE</sequence>
<protein>
    <submittedName>
        <fullName evidence="2">Uncharacterized protein</fullName>
    </submittedName>
</protein>
<evidence type="ECO:0000256" key="1">
    <source>
        <dbReference type="SAM" id="Coils"/>
    </source>
</evidence>
<reference evidence="2" key="1">
    <citation type="submission" date="2018-12" db="EMBL/GenBank/DDBJ databases">
        <title>Novel natural products biosynthetic potential of the class Ktedonobacteria.</title>
        <authorList>
            <person name="Zheng Y."/>
            <person name="Saitou A."/>
            <person name="Wang C.M."/>
            <person name="Toyoda A."/>
            <person name="Minakuchi Y."/>
            <person name="Sekiguchi Y."/>
            <person name="Ueda K."/>
            <person name="Takano H."/>
            <person name="Sakai Y."/>
            <person name="Yokota A."/>
            <person name="Yabe S."/>
        </authorList>
    </citation>
    <scope>NUCLEOTIDE SEQUENCE</scope>
    <source>
        <strain evidence="2">A3-2</strain>
    </source>
</reference>
<evidence type="ECO:0000313" key="2">
    <source>
        <dbReference type="EMBL" id="BBH92940.1"/>
    </source>
</evidence>